<dbReference type="PROSITE" id="PS51379">
    <property type="entry name" value="4FE4S_FER_2"/>
    <property type="match status" value="2"/>
</dbReference>
<proteinExistence type="predicted"/>
<feature type="domain" description="4Fe-4S ferredoxin-type" evidence="6">
    <location>
        <begin position="39"/>
        <end position="67"/>
    </location>
</feature>
<dbReference type="PROSITE" id="PS51656">
    <property type="entry name" value="4FE4S"/>
    <property type="match status" value="1"/>
</dbReference>
<evidence type="ECO:0000256" key="2">
    <source>
        <dbReference type="ARBA" id="ARBA00022485"/>
    </source>
</evidence>
<dbReference type="PANTHER" id="PTHR43560:SF1">
    <property type="entry name" value="ION-TRANSLOCATING OXIDOREDUCTASE COMPLEX SUBUNIT B"/>
    <property type="match status" value="1"/>
</dbReference>
<gene>
    <name evidence="8" type="ordered locus">HRM2_16550</name>
</gene>
<sequence>MTTVKNLPCYVSFDSRDCNGCGACVKVCPTKAIRIKDGKSLLLVDNCIGGGECVTVCPQECITPTTAPYGQFKKTPFPVVLVPPVLYSQFSHATPDKVLKGLKQMGFKHTVDMSYFLTLFKKATEQHIQSLNVSREGRPVISTLCPVVLRLIAFRFPSLMNLLHPVLRPVSLMVKDVAAFIARHHGIEIGEISIFYLNPCPTKMTLESSTPHHSTPYLSRTIGINQIYAELKHEIKALEYTPLNDGPVFEFEEPPTGNSLLWGISGGETAGTTIQNAIAISGVNQTIEYLEKIELGLFKDYDFIEFRYCREGCVGGSLCAVDKYVAKNNLLQHIARLEVRNRHQKKTLENVYAKKRFFDKLTSSKMEKIFGQKKEPLSIDDLTKINRIYDRLPKFNCSACGAPDCLTFAEDVVRKRARLTECKIFKQEIVPHMNDKMLKVSDLKDKLDLVLAAGGKGLGRPLSGGYCGDLLSDVMANAAEHNVWLTVQAHQNIIAVAVLKEIACIIITCGNRPDTATCQKADDEEIPLFLSDRSAFDLATRLALLQGV</sequence>
<dbReference type="InterPro" id="IPR028979">
    <property type="entry name" value="Ser_kin/Pase_Hpr-like_N_sf"/>
</dbReference>
<dbReference type="Proteomes" id="UP000000442">
    <property type="component" value="Chromosome"/>
</dbReference>
<dbReference type="RefSeq" id="WP_015903550.1">
    <property type="nucleotide sequence ID" value="NC_012108.1"/>
</dbReference>
<accession>C0QAH8</accession>
<evidence type="ECO:0000259" key="6">
    <source>
        <dbReference type="PROSITE" id="PS51379"/>
    </source>
</evidence>
<dbReference type="OrthoDB" id="9798098at2"/>
<dbReference type="GO" id="GO:0051539">
    <property type="term" value="F:4 iron, 4 sulfur cluster binding"/>
    <property type="evidence" value="ECO:0007669"/>
    <property type="project" value="UniProtKB-KW"/>
</dbReference>
<evidence type="ECO:0000256" key="5">
    <source>
        <dbReference type="ARBA" id="ARBA00023014"/>
    </source>
</evidence>
<dbReference type="STRING" id="177437.HRM2_16550"/>
<evidence type="ECO:0000313" key="8">
    <source>
        <dbReference type="EMBL" id="ACN14763.1"/>
    </source>
</evidence>
<comment type="subunit">
    <text evidence="1">Homohexamer.</text>
</comment>
<dbReference type="EMBL" id="CP001087">
    <property type="protein sequence ID" value="ACN14763.1"/>
    <property type="molecule type" value="Genomic_DNA"/>
</dbReference>
<evidence type="ECO:0000256" key="1">
    <source>
        <dbReference type="ARBA" id="ARBA00011643"/>
    </source>
</evidence>
<feature type="domain" description="4Fe-4S" evidence="7">
    <location>
        <begin position="380"/>
        <end position="439"/>
    </location>
</feature>
<dbReference type="InterPro" id="IPR007202">
    <property type="entry name" value="4Fe-4S_dom"/>
</dbReference>
<dbReference type="Gene3D" id="3.30.70.20">
    <property type="match status" value="1"/>
</dbReference>
<dbReference type="eggNOG" id="COG1145">
    <property type="taxonomic scope" value="Bacteria"/>
</dbReference>
<keyword evidence="3" id="KW-0479">Metal-binding</keyword>
<feature type="domain" description="4Fe-4S ferredoxin-type" evidence="6">
    <location>
        <begin position="9"/>
        <end position="38"/>
    </location>
</feature>
<evidence type="ECO:0000256" key="3">
    <source>
        <dbReference type="ARBA" id="ARBA00022723"/>
    </source>
</evidence>
<dbReference type="Gene3D" id="3.40.1390.20">
    <property type="entry name" value="HprK N-terminal domain-like"/>
    <property type="match status" value="1"/>
</dbReference>
<dbReference type="eggNOG" id="COG2000">
    <property type="taxonomic scope" value="Bacteria"/>
</dbReference>
<evidence type="ECO:0000313" key="9">
    <source>
        <dbReference type="Proteomes" id="UP000000442"/>
    </source>
</evidence>
<dbReference type="HOGENOM" id="CLU_036585_0_0_7"/>
<dbReference type="SUPFAM" id="SSF53920">
    <property type="entry name" value="Fe-only hydrogenase"/>
    <property type="match status" value="1"/>
</dbReference>
<dbReference type="InterPro" id="IPR004108">
    <property type="entry name" value="Fe_hydrogenase_lsu_C"/>
</dbReference>
<dbReference type="InterPro" id="IPR050395">
    <property type="entry name" value="4Fe4S_Ferredoxin_RnfB"/>
</dbReference>
<dbReference type="KEGG" id="dat:HRM2_16550"/>
<keyword evidence="9" id="KW-1185">Reference proteome</keyword>
<keyword evidence="2" id="KW-0004">4Fe-4S</keyword>
<dbReference type="Pfam" id="PF02906">
    <property type="entry name" value="Fe_hyd_lg_C"/>
    <property type="match status" value="2"/>
</dbReference>
<dbReference type="InterPro" id="IPR009016">
    <property type="entry name" value="Fe_hydrogenase"/>
</dbReference>
<dbReference type="SUPFAM" id="SSF54862">
    <property type="entry name" value="4Fe-4S ferredoxins"/>
    <property type="match status" value="1"/>
</dbReference>
<dbReference type="Pfam" id="PF13237">
    <property type="entry name" value="Fer4_10"/>
    <property type="match status" value="1"/>
</dbReference>
<dbReference type="Gene3D" id="3.40.950.10">
    <property type="entry name" value="Fe-only Hydrogenase (Larger Subunit), Chain L, domain 3"/>
    <property type="match status" value="1"/>
</dbReference>
<dbReference type="PROSITE" id="PS00198">
    <property type="entry name" value="4FE4S_FER_1"/>
    <property type="match status" value="1"/>
</dbReference>
<dbReference type="GO" id="GO:0046872">
    <property type="term" value="F:metal ion binding"/>
    <property type="evidence" value="ECO:0007669"/>
    <property type="project" value="UniProtKB-KW"/>
</dbReference>
<organism evidence="8 9">
    <name type="scientific">Desulforapulum autotrophicum (strain ATCC 43914 / DSM 3382 / VKM B-1955 / HRM2)</name>
    <name type="common">Desulfobacterium autotrophicum</name>
    <dbReference type="NCBI Taxonomy" id="177437"/>
    <lineage>
        <taxon>Bacteria</taxon>
        <taxon>Pseudomonadati</taxon>
        <taxon>Thermodesulfobacteriota</taxon>
        <taxon>Desulfobacteria</taxon>
        <taxon>Desulfobacterales</taxon>
        <taxon>Desulfobacteraceae</taxon>
        <taxon>Desulforapulum</taxon>
    </lineage>
</organism>
<dbReference type="AlphaFoldDB" id="C0QAH8"/>
<name>C0QAH8_DESAH</name>
<dbReference type="SUPFAM" id="SSF75138">
    <property type="entry name" value="HprK N-terminal domain-like"/>
    <property type="match status" value="1"/>
</dbReference>
<keyword evidence="4" id="KW-0408">Iron</keyword>
<keyword evidence="5" id="KW-0411">Iron-sulfur</keyword>
<evidence type="ECO:0000256" key="4">
    <source>
        <dbReference type="ARBA" id="ARBA00023004"/>
    </source>
</evidence>
<reference evidence="8 9" key="1">
    <citation type="journal article" date="2009" name="Environ. Microbiol.">
        <title>Genome sequence of Desulfobacterium autotrophicum HRM2, a marine sulfate reducer oxidizing organic carbon completely to carbon dioxide.</title>
        <authorList>
            <person name="Strittmatter A.W."/>
            <person name="Liesegang H."/>
            <person name="Rabus R."/>
            <person name="Decker I."/>
            <person name="Amann J."/>
            <person name="Andres S."/>
            <person name="Henne A."/>
            <person name="Fricke W.F."/>
            <person name="Martinez-Arias R."/>
            <person name="Bartels D."/>
            <person name="Goesmann A."/>
            <person name="Krause L."/>
            <person name="Puehler A."/>
            <person name="Klenk H.P."/>
            <person name="Richter M."/>
            <person name="Schuler M."/>
            <person name="Gloeckner F.O."/>
            <person name="Meyerdierks A."/>
            <person name="Gottschalk G."/>
            <person name="Amann R."/>
        </authorList>
    </citation>
    <scope>NUCLEOTIDE SEQUENCE [LARGE SCALE GENOMIC DNA]</scope>
    <source>
        <strain evidence="9">ATCC 43914 / DSM 3382 / HRM2</strain>
    </source>
</reference>
<dbReference type="PANTHER" id="PTHR43560">
    <property type="entry name" value="ION-TRANSLOCATING OXIDOREDUCTASE COMPLEX SUBUNIT B"/>
    <property type="match status" value="1"/>
</dbReference>
<dbReference type="InterPro" id="IPR017900">
    <property type="entry name" value="4Fe4S_Fe_S_CS"/>
</dbReference>
<protein>
    <submittedName>
        <fullName evidence="8">Iron-sulfur binding hydrogenase</fullName>
    </submittedName>
</protein>
<dbReference type="InterPro" id="IPR017896">
    <property type="entry name" value="4Fe4S_Fe-S-bd"/>
</dbReference>
<dbReference type="Gene3D" id="1.10.15.40">
    <property type="entry name" value="Electron transport complex subunit B, putative Fe-S cluster"/>
    <property type="match status" value="1"/>
</dbReference>
<evidence type="ECO:0000259" key="7">
    <source>
        <dbReference type="PROSITE" id="PS51656"/>
    </source>
</evidence>
<dbReference type="Pfam" id="PF04060">
    <property type="entry name" value="FeS"/>
    <property type="match status" value="1"/>
</dbReference>
<dbReference type="eggNOG" id="COG4624">
    <property type="taxonomic scope" value="Bacteria"/>
</dbReference>